<protein>
    <submittedName>
        <fullName evidence="2">AAA-12 multi-domain protein</fullName>
    </submittedName>
</protein>
<dbReference type="Gene3D" id="3.40.50.300">
    <property type="entry name" value="P-loop containing nucleotide triphosphate hydrolases"/>
    <property type="match status" value="1"/>
</dbReference>
<evidence type="ECO:0000259" key="1">
    <source>
        <dbReference type="Pfam" id="PF13087"/>
    </source>
</evidence>
<feature type="domain" description="DNA2/NAM7 helicase-like C-terminal" evidence="1">
    <location>
        <begin position="152"/>
        <end position="258"/>
    </location>
</feature>
<organism evidence="2 3">
    <name type="scientific">Pyrenophora teres f. teres</name>
    <dbReference type="NCBI Taxonomy" id="97479"/>
    <lineage>
        <taxon>Eukaryota</taxon>
        <taxon>Fungi</taxon>
        <taxon>Dikarya</taxon>
        <taxon>Ascomycota</taxon>
        <taxon>Pezizomycotina</taxon>
        <taxon>Dothideomycetes</taxon>
        <taxon>Pleosporomycetidae</taxon>
        <taxon>Pleosporales</taxon>
        <taxon>Pleosporineae</taxon>
        <taxon>Pleosporaceae</taxon>
        <taxon>Pyrenophora</taxon>
    </lineage>
</organism>
<name>A0A6S6WD41_9PLEO</name>
<sequence length="270" mass="30388">MKGHGFHGSHLWISRNAKNIDDGRGDIRALSTGAEGLYACALNNAVDAALSSFRKKQNPNICAIRSFGDYQNLEKCTERNPKMTAAIRANPDVRFHVQLRKQNDIWTAAPKHNLHLETKNCFEKFTADKKLDGTKASENTKVLRSLREMLRQQFHHVNLEEARIVVGLVRELLAFKPNTAKGDEQNFARIQTAHIGIIMPYKGQQRLIRNMLTERNRESSESKVLAKVVIDEAGSTTWSIPGSEVDITFISLCVRDPNNSAEEIVLIRVA</sequence>
<dbReference type="Pfam" id="PF13087">
    <property type="entry name" value="AAA_12"/>
    <property type="match status" value="1"/>
</dbReference>
<dbReference type="InterPro" id="IPR027417">
    <property type="entry name" value="P-loop_NTPase"/>
</dbReference>
<dbReference type="InterPro" id="IPR041679">
    <property type="entry name" value="DNA2/NAM7-like_C"/>
</dbReference>
<reference evidence="2" key="1">
    <citation type="submission" date="2021-02" db="EMBL/GenBank/DDBJ databases">
        <authorList>
            <person name="Syme A R."/>
            <person name="Syme A R."/>
            <person name="Moolhuijzen P."/>
        </authorList>
    </citation>
    <scope>NUCLEOTIDE SEQUENCE</scope>
    <source>
        <strain evidence="2">W1-1</strain>
    </source>
</reference>
<evidence type="ECO:0000313" key="3">
    <source>
        <dbReference type="Proteomes" id="UP000472372"/>
    </source>
</evidence>
<dbReference type="AlphaFoldDB" id="A0A6S6WD41"/>
<dbReference type="Proteomes" id="UP000472372">
    <property type="component" value="Chromosome 7"/>
</dbReference>
<evidence type="ECO:0000313" key="2">
    <source>
        <dbReference type="EMBL" id="CAE7195573.1"/>
    </source>
</evidence>
<dbReference type="EMBL" id="HG992983">
    <property type="protein sequence ID" value="CAE7195573.1"/>
    <property type="molecule type" value="Genomic_DNA"/>
</dbReference>
<proteinExistence type="predicted"/>
<gene>
    <name evidence="2" type="ORF">PTTW11_08172</name>
</gene>
<accession>A0A6S6WD41</accession>